<gene>
    <name evidence="1" type="ORF">CFBP2533_22880</name>
    <name evidence="2" type="ORF">E1J24_05090</name>
</gene>
<name>A0A6V7DE88_9XANT</name>
<reference evidence="1" key="4">
    <citation type="submission" date="2020-07" db="EMBL/GenBank/DDBJ databases">
        <authorList>
            <person name="Pothier F. J."/>
        </authorList>
    </citation>
    <scope>NUCLEOTIDE SEQUENCE</scope>
    <source>
        <strain evidence="1">CFBP 2533</strain>
    </source>
</reference>
<reference evidence="2" key="3">
    <citation type="journal article" date="2020" name="Syst. Appl. Microbiol.">
        <title>Clarifying the taxonomy of the causal agent of bacterial leaf spot of lettuce through a polyphasic approach reveals that Xanthomonas cynarae Trebaol et al. 2000 emend. Timilsina et al. 2019 is a later heterotypic synonym of Xanthomonas hortorum Vauterin et al. 1995.</title>
        <authorList>
            <person name="Moriniere L."/>
            <person name="Burlet A."/>
            <person name="Rosenthal E.R."/>
            <person name="Nesme X."/>
            <person name="Portier P."/>
            <person name="Bull C.T."/>
            <person name="Lavire C."/>
            <person name="Fischer-Le Saux M."/>
            <person name="Bertolla F."/>
        </authorList>
    </citation>
    <scope>NUCLEOTIDE SEQUENCE</scope>
    <source>
        <strain evidence="2">CFBP2533</strain>
    </source>
</reference>
<evidence type="ECO:0000313" key="2">
    <source>
        <dbReference type="EMBL" id="NMI21267.1"/>
    </source>
</evidence>
<dbReference type="EMBL" id="LR828261">
    <property type="protein sequence ID" value="CAD0332954.1"/>
    <property type="molecule type" value="Genomic_DNA"/>
</dbReference>
<proteinExistence type="predicted"/>
<dbReference type="AlphaFoldDB" id="A0A6V7DE88"/>
<evidence type="ECO:0000313" key="3">
    <source>
        <dbReference type="Proteomes" id="UP000548771"/>
    </source>
</evidence>
<evidence type="ECO:0008006" key="4">
    <source>
        <dbReference type="Google" id="ProtNLM"/>
    </source>
</evidence>
<dbReference type="Proteomes" id="UP000548771">
    <property type="component" value="Unassembled WGS sequence"/>
</dbReference>
<protein>
    <recommendedName>
        <fullName evidence="4">Antitoxin Xre/MbcA/ParS-like toxin-binding domain-containing protein</fullName>
    </recommendedName>
</protein>
<accession>A0A6V7DE88</accession>
<dbReference type="EMBL" id="LR828261">
    <property type="protein sequence ID" value="CAD0332943.1"/>
    <property type="molecule type" value="Genomic_DNA"/>
</dbReference>
<evidence type="ECO:0000313" key="1">
    <source>
        <dbReference type="EMBL" id="CAD0332954.1"/>
    </source>
</evidence>
<organism evidence="1">
    <name type="scientific">Xanthomonas hortorum pv. pelargonii</name>
    <dbReference type="NCBI Taxonomy" id="453602"/>
    <lineage>
        <taxon>Bacteria</taxon>
        <taxon>Pseudomonadati</taxon>
        <taxon>Pseudomonadota</taxon>
        <taxon>Gammaproteobacteria</taxon>
        <taxon>Lysobacterales</taxon>
        <taxon>Lysobacteraceae</taxon>
        <taxon>Xanthomonas</taxon>
    </lineage>
</organism>
<sequence length="62" mass="6791">MRDEATILTLALKIVPVAEAAAWFHHDPIRELGGKTAAELAARGHSAQVVRFLQSVLRGERD</sequence>
<reference evidence="2" key="1">
    <citation type="submission" date="2019-03" db="EMBL/GenBank/DDBJ databases">
        <authorList>
            <person name="Moriniere L."/>
            <person name="Burlet A."/>
            <person name="Rosenthal E."/>
            <person name="Portier P."/>
            <person name="Lavire C."/>
            <person name="Nesme X."/>
            <person name="Bull C.T."/>
            <person name="Le Saux M."/>
            <person name="Bertolla F."/>
        </authorList>
    </citation>
    <scope>NUCLEOTIDE SEQUENCE</scope>
    <source>
        <strain evidence="2">CFBP2533</strain>
    </source>
</reference>
<dbReference type="EMBL" id="SMDX01000004">
    <property type="protein sequence ID" value="NMI21267.1"/>
    <property type="molecule type" value="Genomic_DNA"/>
</dbReference>
<reference evidence="3" key="2">
    <citation type="journal article" date="2020" name="Syst. Appl. Microbiol.">
        <title>Clarifying the taxonomy of the causal agent of bacterial leaf spot of lettuce through a polyphasic approach reveals that Xanthomonas cynarae Trebaol et al. 2000 emend. Timilsina et al. 2019 is a later heterotypic synonym of Xanthomonas hortorum Vauterin et al. 1995.</title>
        <authorList>
            <person name="Moriniere L."/>
            <person name="Burlet A."/>
            <person name="Rosenthal E.R."/>
            <person name="Nesme X."/>
            <person name="Portier P."/>
            <person name="Bull C.T."/>
            <person name="Lavire C."/>
            <person name="Fischer-Le Saux M."/>
            <person name="Bertolla F."/>
        </authorList>
    </citation>
    <scope>NUCLEOTIDE SEQUENCE [LARGE SCALE GENOMIC DNA]</scope>
    <source>
        <strain evidence="3">CFBP2533</strain>
    </source>
</reference>